<evidence type="ECO:0000256" key="1">
    <source>
        <dbReference type="ARBA" id="ARBA00022614"/>
    </source>
</evidence>
<sequence length="237" mass="26539">MEKRIELELRGRQPSEVTELNLDNCRATSIAGLSDEFTALQGLSMINVGLTSLKGLPSLPSLRRLEVSENRISGNLECLHNCPELSYLNLSGNKIKDIETLAPLNELKKLEMLDLFNCEVANAENYRQDVFKVLPQLRYLDGFDAKGEEIASDDEDDLGDEGAEDSGDDGVEDEGSEVGLEYLESSNVMQDEDETEDFTPDEDESNEASAHGTKRKREETEDEQEEEGDEEEEEETH</sequence>
<feature type="compositionally biased region" description="Acidic residues" evidence="6">
    <location>
        <begin position="190"/>
        <end position="206"/>
    </location>
</feature>
<evidence type="ECO:0000313" key="9">
    <source>
        <dbReference type="Proteomes" id="UP001608902"/>
    </source>
</evidence>
<dbReference type="InterPro" id="IPR003603">
    <property type="entry name" value="U2A'_phosphoprotein32A_C"/>
</dbReference>
<keyword evidence="2" id="KW-0677">Repeat</keyword>
<keyword evidence="9" id="KW-1185">Reference proteome</keyword>
<comment type="function">
    <text evidence="4">Implicated in a number of cellular processes, including proliferation, differentiation, caspase-dependent and caspase-independent apoptosis, suppression of transformation (tumor suppressor), inhibition of protein phosphatase 2A, regulation of mRNA trafficking and stability, and inhibition of acetyltransferases as part of the INHAT (inhibitor of histone acetyltransferases) complex.</text>
</comment>
<feature type="domain" description="U2A'/phosphoprotein 32 family A C-terminal" evidence="7">
    <location>
        <begin position="123"/>
        <end position="141"/>
    </location>
</feature>
<dbReference type="FunFam" id="3.80.10.10:FF:000003">
    <property type="entry name" value="Acidic leucine-rich nuclear phosphoprotein 32 family member A"/>
    <property type="match status" value="1"/>
</dbReference>
<keyword evidence="1" id="KW-0433">Leucine-rich repeat</keyword>
<gene>
    <name evidence="8" type="ORF">AB6A40_010560</name>
</gene>
<feature type="region of interest" description="Disordered" evidence="6">
    <location>
        <begin position="149"/>
        <end position="237"/>
    </location>
</feature>
<dbReference type="SMART" id="SM00446">
    <property type="entry name" value="LRRcap"/>
    <property type="match status" value="1"/>
</dbReference>
<organism evidence="8 9">
    <name type="scientific">Gnathostoma spinigerum</name>
    <dbReference type="NCBI Taxonomy" id="75299"/>
    <lineage>
        <taxon>Eukaryota</taxon>
        <taxon>Metazoa</taxon>
        <taxon>Ecdysozoa</taxon>
        <taxon>Nematoda</taxon>
        <taxon>Chromadorea</taxon>
        <taxon>Rhabditida</taxon>
        <taxon>Spirurina</taxon>
        <taxon>Gnathostomatomorpha</taxon>
        <taxon>Gnathostomatoidea</taxon>
        <taxon>Gnathostomatidae</taxon>
        <taxon>Gnathostoma</taxon>
    </lineage>
</organism>
<dbReference type="PANTHER" id="PTHR11375">
    <property type="entry name" value="ACIDIC LEUCINE-RICH NUCLEAR PHOSPHOPROTEIN 32"/>
    <property type="match status" value="1"/>
</dbReference>
<evidence type="ECO:0000256" key="6">
    <source>
        <dbReference type="SAM" id="MobiDB-lite"/>
    </source>
</evidence>
<evidence type="ECO:0000256" key="5">
    <source>
        <dbReference type="ARBA" id="ARBA00067860"/>
    </source>
</evidence>
<evidence type="ECO:0000256" key="2">
    <source>
        <dbReference type="ARBA" id="ARBA00022737"/>
    </source>
</evidence>
<dbReference type="PROSITE" id="PS51450">
    <property type="entry name" value="LRR"/>
    <property type="match status" value="1"/>
</dbReference>
<dbReference type="InterPro" id="IPR032675">
    <property type="entry name" value="LRR_dom_sf"/>
</dbReference>
<reference evidence="8 9" key="1">
    <citation type="submission" date="2024-08" db="EMBL/GenBank/DDBJ databases">
        <title>Gnathostoma spinigerum genome.</title>
        <authorList>
            <person name="Gonzalez-Bertolin B."/>
            <person name="Monzon S."/>
            <person name="Zaballos A."/>
            <person name="Jimenez P."/>
            <person name="Dekumyoy P."/>
            <person name="Varona S."/>
            <person name="Cuesta I."/>
            <person name="Sumanam S."/>
            <person name="Adisakwattana P."/>
            <person name="Gasser R.B."/>
            <person name="Hernandez-Gonzalez A."/>
            <person name="Young N.D."/>
            <person name="Perteguer M.J."/>
        </authorList>
    </citation>
    <scope>NUCLEOTIDE SEQUENCE [LARGE SCALE GENOMIC DNA]</scope>
    <source>
        <strain evidence="8">AL3</strain>
        <tissue evidence="8">Liver</tissue>
    </source>
</reference>
<feature type="compositionally biased region" description="Acidic residues" evidence="6">
    <location>
        <begin position="220"/>
        <end position="237"/>
    </location>
</feature>
<dbReference type="Pfam" id="PF14580">
    <property type="entry name" value="LRR_9"/>
    <property type="match status" value="1"/>
</dbReference>
<comment type="similarity">
    <text evidence="3">Belongs to the ANP32 family.</text>
</comment>
<dbReference type="InterPro" id="IPR001611">
    <property type="entry name" value="Leu-rich_rpt"/>
</dbReference>
<proteinExistence type="inferred from homology"/>
<evidence type="ECO:0000313" key="8">
    <source>
        <dbReference type="EMBL" id="MFH4983851.1"/>
    </source>
</evidence>
<dbReference type="InterPro" id="IPR045081">
    <property type="entry name" value="AN32"/>
</dbReference>
<comment type="caution">
    <text evidence="8">The sequence shown here is derived from an EMBL/GenBank/DDBJ whole genome shotgun (WGS) entry which is preliminary data.</text>
</comment>
<feature type="compositionally biased region" description="Acidic residues" evidence="6">
    <location>
        <begin position="150"/>
        <end position="176"/>
    </location>
</feature>
<dbReference type="PANTHER" id="PTHR11375:SF0">
    <property type="entry name" value="ACIDIC LEUCINE-RICH NUCLEAR PHOSPHOPROTEIN 32 FAMILY MEMBER A"/>
    <property type="match status" value="1"/>
</dbReference>
<evidence type="ECO:0000256" key="4">
    <source>
        <dbReference type="ARBA" id="ARBA00056686"/>
    </source>
</evidence>
<dbReference type="EMBL" id="JBGFUD010014101">
    <property type="protein sequence ID" value="MFH4983851.1"/>
    <property type="molecule type" value="Genomic_DNA"/>
</dbReference>
<dbReference type="Proteomes" id="UP001608902">
    <property type="component" value="Unassembled WGS sequence"/>
</dbReference>
<evidence type="ECO:0000259" key="7">
    <source>
        <dbReference type="SMART" id="SM00446"/>
    </source>
</evidence>
<accession>A0ABD6EWX6</accession>
<dbReference type="SUPFAM" id="SSF52058">
    <property type="entry name" value="L domain-like"/>
    <property type="match status" value="1"/>
</dbReference>
<name>A0ABD6EWX6_9BILA</name>
<evidence type="ECO:0000256" key="3">
    <source>
        <dbReference type="ARBA" id="ARBA00025777"/>
    </source>
</evidence>
<dbReference type="AlphaFoldDB" id="A0ABD6EWX6"/>
<protein>
    <recommendedName>
        <fullName evidence="5">Acidic leucine-rich nuclear phosphoprotein 32 family member A</fullName>
    </recommendedName>
</protein>
<dbReference type="Gene3D" id="3.80.10.10">
    <property type="entry name" value="Ribonuclease Inhibitor"/>
    <property type="match status" value="1"/>
</dbReference>